<sequence length="19" mass="2395">VEELQKQALEKPDKYYKER</sequence>
<evidence type="ECO:0000313" key="1">
    <source>
        <dbReference type="EMBL" id="OTN90640.1"/>
    </source>
</evidence>
<dbReference type="Proteomes" id="UP000194885">
    <property type="component" value="Unassembled WGS sequence"/>
</dbReference>
<dbReference type="EMBL" id="NGKW01000007">
    <property type="protein sequence ID" value="OTN90640.1"/>
    <property type="molecule type" value="Genomic_DNA"/>
</dbReference>
<organism evidence="1 2">
    <name type="scientific">Enterococcus faecium</name>
    <name type="common">Streptococcus faecium</name>
    <dbReference type="NCBI Taxonomy" id="1352"/>
    <lineage>
        <taxon>Bacteria</taxon>
        <taxon>Bacillati</taxon>
        <taxon>Bacillota</taxon>
        <taxon>Bacilli</taxon>
        <taxon>Lactobacillales</taxon>
        <taxon>Enterococcaceae</taxon>
        <taxon>Enterococcus</taxon>
    </lineage>
</organism>
<accession>A0A2C9X3S0</accession>
<dbReference type="AlphaFoldDB" id="A0A2C9X3S0"/>
<reference evidence="1 2" key="1">
    <citation type="submission" date="2017-05" db="EMBL/GenBank/DDBJ databases">
        <title>The Genome Sequence of Enterococcus faecium 7H8_DIV0219.</title>
        <authorList>
            <consortium name="The Broad Institute Genomics Platform"/>
            <consortium name="The Broad Institute Genomic Center for Infectious Diseases"/>
            <person name="Earl A."/>
            <person name="Manson A."/>
            <person name="Schwartman J."/>
            <person name="Gilmore M."/>
            <person name="Abouelleil A."/>
            <person name="Cao P."/>
            <person name="Chapman S."/>
            <person name="Cusick C."/>
            <person name="Shea T."/>
            <person name="Young S."/>
            <person name="Neafsey D."/>
            <person name="Nusbaum C."/>
            <person name="Birren B."/>
        </authorList>
    </citation>
    <scope>NUCLEOTIDE SEQUENCE [LARGE SCALE GENOMIC DNA]</scope>
    <source>
        <strain evidence="1 2">7H8_DIV0219</strain>
    </source>
</reference>
<gene>
    <name evidence="1" type="ORF">A5810_002810</name>
</gene>
<name>A0A2C9X3S0_ENTFC</name>
<comment type="caution">
    <text evidence="1">The sequence shown here is derived from an EMBL/GenBank/DDBJ whole genome shotgun (WGS) entry which is preliminary data.</text>
</comment>
<feature type="non-terminal residue" evidence="1">
    <location>
        <position position="1"/>
    </location>
</feature>
<protein>
    <submittedName>
        <fullName evidence="1">Uncharacterized protein</fullName>
    </submittedName>
</protein>
<evidence type="ECO:0000313" key="2">
    <source>
        <dbReference type="Proteomes" id="UP000194885"/>
    </source>
</evidence>
<proteinExistence type="predicted"/>